<dbReference type="InterPro" id="IPR006141">
    <property type="entry name" value="Intein_N"/>
</dbReference>
<sequence>MTEMAKIRKRDGRVTAFDETKITAAIRAVMTEKHEPERLTKIVLTILKKAINGDIPTVEQIQNLVEQVLMAGGHYEAAKAYILYREKHHAVRQAKAIIGVTDDLGLSLNQLKVIDNRYLRHDDSGKTVETPRQLFERVARFVAQNEPSAKQSHWQKAFFEVISKMEFMPAGCYLRSAGTKKPSLANCFVLPVEDDMGKIFDAVKWLALVQQRGGGCVAGDSQVFTSFCGLEKISTVYERLKQGRMEIQGVQNGWQVDIADLNINTLAFDQDSGRMMADKILSIWRYQLPQERVYSVKAEGGLEVVTSDWHPFFIFEEGIVKEKRADEIKTGDLLVGSSLSAADQWLFKQSKTIDGRQINEDIGWLVGYVLGDGSFGRVKANTKAKKYYERLRLFDGRKDTLFKAQEIIANLIGKEIKIQKDGRCQTFILTVVDQQLVKWLKKLAGINGPKTDQLKIAPEMIKNRKNVVLALIAGLLDADGYVAKTRQRVTFDSESGILIEQITCLLNIFGIRTRVRRKKPKNKQWRTMFELAIDGGEQLERINNLLGEYLSDEFKKQRLINHITQNKINVDQRSPLCFDQLKPFLIKAGVPVNKVTIHRQAINIGSNSFWLQRLKWGSHISRAQILRVLAALLSLKFWTKAERQQLIFWQLVHQSFRKVVRVSYGEKTAEFFDFTTQKHNNYLAGQGGLTVVHNTGFNFSKLRPKGDYVKKSGGFATGPVSFMKVFDAATGQVMQGGFRMGANMGILNVDHPDILEFITCKTEQGEITNFNISVGATDEFMTAVKKNQRFSLKNPRTGEVVQTLPAQQLFDQIVGLAWRTGDPGMIFLDQINKYNPVIKTLGPLLATNPCGEQPLHPFDVCNLGSINLVKFVKLSAKGRHEVDWSRLEQVTKTAVRFLDNGIDVSGYPLPQIEAMAKANRRIGLGIMGWADMLYQLGVAYNSDAGVKLAEKIMKAVNDAAIAESVSLGREKGIFKNWKGSVYEKKGIRRRNLAVTTIAPTGTIAMVAGCSSGIEPEFALSFVKNVVDEAGLTYVNEHFRRAVETSKLSDFKKKSVLEEVAKSGSCQQIEYLPDSIRKTFVSAFDIIPEWHVRMQAAFQKHTENAVSKTINFPQNATIEDVEKAYLLAWELGCKGITIYRSGSKDAQILSTVPKKTTQTIQSKVRITPLKNKLDKTCPECGSQMEVIEGCATCKHCGFSKCSL</sequence>
<dbReference type="PRINTS" id="PR00379">
    <property type="entry name" value="INTEIN"/>
</dbReference>
<evidence type="ECO:0000256" key="4">
    <source>
        <dbReference type="ARBA" id="ARBA00022634"/>
    </source>
</evidence>
<evidence type="ECO:0000256" key="2">
    <source>
        <dbReference type="ARBA" id="ARBA00007405"/>
    </source>
</evidence>
<dbReference type="Gene3D" id="3.30.160.90">
    <property type="match status" value="1"/>
</dbReference>
<evidence type="ECO:0000259" key="16">
    <source>
        <dbReference type="PROSITE" id="PS50819"/>
    </source>
</evidence>
<feature type="domain" description="DOD-type homing endonuclease" evidence="16">
    <location>
        <begin position="365"/>
        <end position="511"/>
    </location>
</feature>
<dbReference type="PROSITE" id="PS51161">
    <property type="entry name" value="ATP_CONE"/>
    <property type="match status" value="1"/>
</dbReference>
<dbReference type="InterPro" id="IPR003587">
    <property type="entry name" value="Hint_dom_N"/>
</dbReference>
<feature type="domain" description="ATP-cone" evidence="17">
    <location>
        <begin position="5"/>
        <end position="92"/>
    </location>
</feature>
<name>A0A2H0B3Y9_9BACT</name>
<keyword evidence="10" id="KW-0215">Deoxyribonucleotide synthesis</keyword>
<dbReference type="InterPro" id="IPR013344">
    <property type="entry name" value="RNR_NrdJ/NrdZ"/>
</dbReference>
<comment type="cofactor">
    <cofactor evidence="1 15">
        <name>adenosylcob(III)alamin</name>
        <dbReference type="ChEBI" id="CHEBI:18408"/>
    </cofactor>
</comment>
<dbReference type="InterPro" id="IPR013509">
    <property type="entry name" value="RNR_lsu_N"/>
</dbReference>
<keyword evidence="7 14" id="KW-0067">ATP-binding</keyword>
<dbReference type="PANTHER" id="PTHR43371">
    <property type="entry name" value="VITAMIN B12-DEPENDENT RIBONUCLEOTIDE REDUCTASE"/>
    <property type="match status" value="1"/>
</dbReference>
<dbReference type="InterPro" id="IPR036844">
    <property type="entry name" value="Hint_dom_sf"/>
</dbReference>
<evidence type="ECO:0000256" key="10">
    <source>
        <dbReference type="ARBA" id="ARBA00023116"/>
    </source>
</evidence>
<dbReference type="Gene3D" id="2.170.16.10">
    <property type="entry name" value="Hedgehog/Intein (Hint) domain"/>
    <property type="match status" value="1"/>
</dbReference>
<keyword evidence="8" id="KW-0651">Protein splicing</keyword>
<dbReference type="PRINTS" id="PR01183">
    <property type="entry name" value="RIBORDTASEM1"/>
</dbReference>
<dbReference type="InterPro" id="IPR004860">
    <property type="entry name" value="LAGLIDADG_dom"/>
</dbReference>
<dbReference type="PANTHER" id="PTHR43371:SF1">
    <property type="entry name" value="RIBONUCLEOSIDE-DIPHOSPHATE REDUCTASE"/>
    <property type="match status" value="1"/>
</dbReference>
<evidence type="ECO:0000256" key="6">
    <source>
        <dbReference type="ARBA" id="ARBA00022813"/>
    </source>
</evidence>
<evidence type="ECO:0000256" key="8">
    <source>
        <dbReference type="ARBA" id="ARBA00023000"/>
    </source>
</evidence>
<dbReference type="EC" id="1.17.4.1" evidence="15"/>
<evidence type="ECO:0000313" key="18">
    <source>
        <dbReference type="EMBL" id="PIP52375.1"/>
    </source>
</evidence>
<evidence type="ECO:0000256" key="11">
    <source>
        <dbReference type="ARBA" id="ARBA00023157"/>
    </source>
</evidence>
<dbReference type="InterPro" id="IPR050862">
    <property type="entry name" value="RdRp_reductase_class-2"/>
</dbReference>
<keyword evidence="6" id="KW-0068">Autocatalytic cleavage</keyword>
<keyword evidence="5 14" id="KW-0547">Nucleotide-binding</keyword>
<dbReference type="GO" id="GO:0071897">
    <property type="term" value="P:DNA biosynthetic process"/>
    <property type="evidence" value="ECO:0007669"/>
    <property type="project" value="UniProtKB-KW"/>
</dbReference>
<proteinExistence type="inferred from homology"/>
<dbReference type="InterPro" id="IPR004042">
    <property type="entry name" value="Intein_endonuc_central"/>
</dbReference>
<dbReference type="Pfam" id="PF00317">
    <property type="entry name" value="Ribonuc_red_lgN"/>
    <property type="match status" value="1"/>
</dbReference>
<gene>
    <name evidence="18" type="ORF">COX09_01860</name>
</gene>
<evidence type="ECO:0000256" key="3">
    <source>
        <dbReference type="ARBA" id="ARBA00022628"/>
    </source>
</evidence>
<dbReference type="InterPro" id="IPR006142">
    <property type="entry name" value="INTEIN"/>
</dbReference>
<organism evidence="18 19">
    <name type="scientific">Candidatus Beckwithbacteria bacterium CG23_combo_of_CG06-09_8_20_14_all_47_9</name>
    <dbReference type="NCBI Taxonomy" id="1974498"/>
    <lineage>
        <taxon>Bacteria</taxon>
        <taxon>Candidatus Beckwithiibacteriota</taxon>
    </lineage>
</organism>
<dbReference type="GO" id="GO:0004748">
    <property type="term" value="F:ribonucleoside-diphosphate reductase activity, thioredoxin disulfide as acceptor"/>
    <property type="evidence" value="ECO:0007669"/>
    <property type="project" value="UniProtKB-EC"/>
</dbReference>
<protein>
    <recommendedName>
        <fullName evidence="15">Vitamin B12-dependent ribonucleotide reductase</fullName>
        <ecNumber evidence="15">1.17.4.1</ecNumber>
    </recommendedName>
</protein>
<evidence type="ECO:0000256" key="13">
    <source>
        <dbReference type="ARBA" id="ARBA00047754"/>
    </source>
</evidence>
<dbReference type="SUPFAM" id="SSF55608">
    <property type="entry name" value="Homing endonucleases"/>
    <property type="match status" value="2"/>
</dbReference>
<dbReference type="Gene3D" id="3.10.28.10">
    <property type="entry name" value="Homing endonucleases"/>
    <property type="match status" value="2"/>
</dbReference>
<dbReference type="CDD" id="cd02888">
    <property type="entry name" value="RNR_II_dimer"/>
    <property type="match status" value="1"/>
</dbReference>
<dbReference type="GO" id="GO:0031419">
    <property type="term" value="F:cobalamin binding"/>
    <property type="evidence" value="ECO:0007669"/>
    <property type="project" value="UniProtKB-KW"/>
</dbReference>
<dbReference type="SUPFAM" id="SSF51998">
    <property type="entry name" value="PFL-like glycyl radical enzymes"/>
    <property type="match status" value="2"/>
</dbReference>
<comment type="caution">
    <text evidence="18">The sequence shown here is derived from an EMBL/GenBank/DDBJ whole genome shotgun (WGS) entry which is preliminary data.</text>
</comment>
<dbReference type="GO" id="GO:0016539">
    <property type="term" value="P:intein-mediated protein splicing"/>
    <property type="evidence" value="ECO:0007669"/>
    <property type="project" value="InterPro"/>
</dbReference>
<dbReference type="NCBIfam" id="TIGR02504">
    <property type="entry name" value="NrdJ_Z"/>
    <property type="match status" value="1"/>
</dbReference>
<dbReference type="NCBIfam" id="TIGR01445">
    <property type="entry name" value="intein_Nterm"/>
    <property type="match status" value="1"/>
</dbReference>
<dbReference type="PROSITE" id="PS50819">
    <property type="entry name" value="INTEIN_ENDONUCLEASE"/>
    <property type="match status" value="1"/>
</dbReference>
<evidence type="ECO:0000259" key="17">
    <source>
        <dbReference type="PROSITE" id="PS51161"/>
    </source>
</evidence>
<dbReference type="SUPFAM" id="SSF51294">
    <property type="entry name" value="Hedgehog/intein (Hint) domain"/>
    <property type="match status" value="1"/>
</dbReference>
<dbReference type="InterPro" id="IPR005144">
    <property type="entry name" value="ATP-cone_dom"/>
</dbReference>
<dbReference type="Pfam" id="PF02867">
    <property type="entry name" value="Ribonuc_red_lgC"/>
    <property type="match status" value="1"/>
</dbReference>
<evidence type="ECO:0000256" key="5">
    <source>
        <dbReference type="ARBA" id="ARBA00022741"/>
    </source>
</evidence>
<dbReference type="GO" id="GO:0009263">
    <property type="term" value="P:deoxyribonucleotide biosynthetic process"/>
    <property type="evidence" value="ECO:0007669"/>
    <property type="project" value="UniProtKB-KW"/>
</dbReference>
<dbReference type="AlphaFoldDB" id="A0A2H0B3Y9"/>
<accession>A0A2H0B3Y9</accession>
<evidence type="ECO:0000256" key="14">
    <source>
        <dbReference type="PROSITE-ProRule" id="PRU00492"/>
    </source>
</evidence>
<comment type="similarity">
    <text evidence="2 15">Belongs to the ribonucleoside diphosphate reductase class-2 family.</text>
</comment>
<evidence type="ECO:0000256" key="12">
    <source>
        <dbReference type="ARBA" id="ARBA00023285"/>
    </source>
</evidence>
<keyword evidence="12 15" id="KW-0170">Cobalt</keyword>
<evidence type="ECO:0000256" key="15">
    <source>
        <dbReference type="RuleBase" id="RU364064"/>
    </source>
</evidence>
<keyword evidence="3 15" id="KW-0846">Cobalamin</keyword>
<comment type="function">
    <text evidence="15">Catalyzes the reduction of ribonucleotides to deoxyribonucleotides. May function to provide a pool of deoxyribonucleotide precursors for DNA repair during oxygen limitation and/or for immediate growth after restoration of oxygen.</text>
</comment>
<dbReference type="Gene3D" id="3.20.70.20">
    <property type="match status" value="2"/>
</dbReference>
<comment type="catalytic activity">
    <reaction evidence="13 15">
        <text>a 2'-deoxyribonucleoside 5'-diphosphate + [thioredoxin]-disulfide + H2O = a ribonucleoside 5'-diphosphate + [thioredoxin]-dithiol</text>
        <dbReference type="Rhea" id="RHEA:23252"/>
        <dbReference type="Rhea" id="RHEA-COMP:10698"/>
        <dbReference type="Rhea" id="RHEA-COMP:10700"/>
        <dbReference type="ChEBI" id="CHEBI:15377"/>
        <dbReference type="ChEBI" id="CHEBI:29950"/>
        <dbReference type="ChEBI" id="CHEBI:50058"/>
        <dbReference type="ChEBI" id="CHEBI:57930"/>
        <dbReference type="ChEBI" id="CHEBI:73316"/>
        <dbReference type="EC" id="1.17.4.1"/>
    </reaction>
</comment>
<dbReference type="InterPro" id="IPR027434">
    <property type="entry name" value="Homing_endonucl"/>
</dbReference>
<dbReference type="Pfam" id="PF03477">
    <property type="entry name" value="ATP-cone"/>
    <property type="match status" value="1"/>
</dbReference>
<dbReference type="GO" id="GO:0004519">
    <property type="term" value="F:endonuclease activity"/>
    <property type="evidence" value="ECO:0007669"/>
    <property type="project" value="InterPro"/>
</dbReference>
<evidence type="ECO:0000256" key="9">
    <source>
        <dbReference type="ARBA" id="ARBA00023002"/>
    </source>
</evidence>
<keyword evidence="9 15" id="KW-0560">Oxidoreductase</keyword>
<dbReference type="PROSITE" id="PS50817">
    <property type="entry name" value="INTEIN_N_TER"/>
    <property type="match status" value="1"/>
</dbReference>
<dbReference type="InterPro" id="IPR000788">
    <property type="entry name" value="RNR_lg_C"/>
</dbReference>
<evidence type="ECO:0000256" key="7">
    <source>
        <dbReference type="ARBA" id="ARBA00022840"/>
    </source>
</evidence>
<keyword evidence="4 15" id="KW-0237">DNA synthesis</keyword>
<dbReference type="Proteomes" id="UP000231081">
    <property type="component" value="Unassembled WGS sequence"/>
</dbReference>
<dbReference type="EMBL" id="PCSQ01000046">
    <property type="protein sequence ID" value="PIP52375.1"/>
    <property type="molecule type" value="Genomic_DNA"/>
</dbReference>
<dbReference type="GO" id="GO:0005524">
    <property type="term" value="F:ATP binding"/>
    <property type="evidence" value="ECO:0007669"/>
    <property type="project" value="UniProtKB-UniRule"/>
</dbReference>
<keyword evidence="11" id="KW-1015">Disulfide bond</keyword>
<evidence type="ECO:0000313" key="19">
    <source>
        <dbReference type="Proteomes" id="UP000231081"/>
    </source>
</evidence>
<dbReference type="SMART" id="SM00306">
    <property type="entry name" value="HintN"/>
    <property type="match status" value="1"/>
</dbReference>
<dbReference type="Pfam" id="PF14890">
    <property type="entry name" value="Intein_splicing"/>
    <property type="match status" value="1"/>
</dbReference>
<dbReference type="Pfam" id="PF14528">
    <property type="entry name" value="LAGLIDADG_3"/>
    <property type="match status" value="1"/>
</dbReference>
<reference evidence="18 19" key="1">
    <citation type="submission" date="2017-09" db="EMBL/GenBank/DDBJ databases">
        <title>Depth-based differentiation of microbial function through sediment-hosted aquifers and enrichment of novel symbionts in the deep terrestrial subsurface.</title>
        <authorList>
            <person name="Probst A.J."/>
            <person name="Ladd B."/>
            <person name="Jarett J.K."/>
            <person name="Geller-Mcgrath D.E."/>
            <person name="Sieber C.M."/>
            <person name="Emerson J.B."/>
            <person name="Anantharaman K."/>
            <person name="Thomas B.C."/>
            <person name="Malmstrom R."/>
            <person name="Stieglmeier M."/>
            <person name="Klingl A."/>
            <person name="Woyke T."/>
            <person name="Ryan C.M."/>
            <person name="Banfield J.F."/>
        </authorList>
    </citation>
    <scope>NUCLEOTIDE SEQUENCE [LARGE SCALE GENOMIC DNA]</scope>
    <source>
        <strain evidence="18">CG23_combo_of_CG06-09_8_20_14_all_47_9</strain>
    </source>
</reference>
<dbReference type="CDD" id="cd00081">
    <property type="entry name" value="Hint"/>
    <property type="match status" value="1"/>
</dbReference>
<evidence type="ECO:0000256" key="1">
    <source>
        <dbReference type="ARBA" id="ARBA00001922"/>
    </source>
</evidence>